<name>A0A9X3WWS4_9BACI</name>
<dbReference type="Gene3D" id="3.30.310.160">
    <property type="entry name" value="YycH protein, domain 2"/>
    <property type="match status" value="1"/>
</dbReference>
<evidence type="ECO:0000259" key="1">
    <source>
        <dbReference type="Pfam" id="PF07435"/>
    </source>
</evidence>
<dbReference type="AlphaFoldDB" id="A0A9X3WWS4"/>
<dbReference type="CDD" id="cd15787">
    <property type="entry name" value="YycH_N"/>
    <property type="match status" value="1"/>
</dbReference>
<dbReference type="Proteomes" id="UP001145050">
    <property type="component" value="Unassembled WGS sequence"/>
</dbReference>
<feature type="domain" description="Regulatory protein YycH" evidence="1">
    <location>
        <begin position="4"/>
        <end position="422"/>
    </location>
</feature>
<evidence type="ECO:0000313" key="2">
    <source>
        <dbReference type="EMBL" id="MDC3425973.1"/>
    </source>
</evidence>
<dbReference type="InterPro" id="IPR042274">
    <property type="entry name" value="YycH/YycI_2"/>
</dbReference>
<dbReference type="EMBL" id="JAMQKB010000026">
    <property type="protein sequence ID" value="MDC3425973.1"/>
    <property type="molecule type" value="Genomic_DNA"/>
</dbReference>
<dbReference type="InterPro" id="IPR009996">
    <property type="entry name" value="YycH"/>
</dbReference>
<gene>
    <name evidence="2" type="primary">yycH</name>
    <name evidence="2" type="ORF">NC797_15825</name>
</gene>
<accession>A0A9X3WWS4</accession>
<protein>
    <submittedName>
        <fullName evidence="2">Two-component system activity regulator YycH</fullName>
    </submittedName>
</protein>
<dbReference type="Pfam" id="PF07435">
    <property type="entry name" value="YycH"/>
    <property type="match status" value="1"/>
</dbReference>
<organism evidence="2 3">
    <name type="scientific">Terrihalobacillus insolitus</name>
    <dbReference type="NCBI Taxonomy" id="2950438"/>
    <lineage>
        <taxon>Bacteria</taxon>
        <taxon>Bacillati</taxon>
        <taxon>Bacillota</taxon>
        <taxon>Bacilli</taxon>
        <taxon>Bacillales</taxon>
        <taxon>Bacillaceae</taxon>
        <taxon>Terrihalobacillus</taxon>
    </lineage>
</organism>
<proteinExistence type="predicted"/>
<keyword evidence="3" id="KW-1185">Reference proteome</keyword>
<reference evidence="2" key="1">
    <citation type="submission" date="2022-06" db="EMBL/GenBank/DDBJ databases">
        <title>Aquibacillus sp. a new bacterium isolated from soil saline samples.</title>
        <authorList>
            <person name="Galisteo C."/>
            <person name="De La Haba R."/>
            <person name="Sanchez-Porro C."/>
            <person name="Ventosa A."/>
        </authorList>
    </citation>
    <scope>NUCLEOTIDE SEQUENCE</scope>
    <source>
        <strain evidence="2">3ASR75-11</strain>
    </source>
</reference>
<sequence length="431" mass="49714">MKLETVKSFVLLGLVGLSLLLTLAIWTYQPKYETLDERSYINDTKLNGKEEAIKTIIEPLAIMFHYNDADYGFKSKSEEKKLYQAMQEWSLYEFNQQSGEGVPDTKEKVEVIFPEMLPTEVIGSLFKVENSDSLPNGSFDRIYILLNDQTNIEIQFYNTSSDQKVVANIQRTNVYDQLKEYMGDDTLLKPYLVYENNSDIPIYYPQGEIEMFRSTIQARQIDQEPLKNALFIDPTLVKQNPLGDGAISYNDTTRQMKISPNGKSMEFTNPSNTEDFQMAPIQVITASLDFVNDHKGWTDEYNFFEMSQNQITYRLFYNGMPVFDSNRLGDLTTIQLRNQDEFQYNRPMFSLKTRVGSKEGIEELDSDDVSEFLAKTNTNVQGITIGYKISEQPYNIFSLEPAWYIKTNNKWKELDELVIKKGGREDALGTS</sequence>
<comment type="caution">
    <text evidence="2">The sequence shown here is derived from an EMBL/GenBank/DDBJ whole genome shotgun (WGS) entry which is preliminary data.</text>
</comment>
<dbReference type="RefSeq" id="WP_272437792.1">
    <property type="nucleotide sequence ID" value="NZ_JAMQKB010000026.1"/>
</dbReference>
<evidence type="ECO:0000313" key="3">
    <source>
        <dbReference type="Proteomes" id="UP001145050"/>
    </source>
</evidence>